<dbReference type="RefSeq" id="WP_284075233.1">
    <property type="nucleotide sequence ID" value="NZ_JAQTJH010000031.1"/>
</dbReference>
<reference evidence="1" key="2">
    <citation type="submission" date="2023-02" db="EMBL/GenBank/DDBJ databases">
        <authorList>
            <person name="Concha-Toloza M."/>
            <person name="Lopez-Cantillo M."/>
            <person name="Molina-Mora J."/>
            <person name="Collado L."/>
        </authorList>
    </citation>
    <scope>NUCLEOTIDE SEQUENCE</scope>
    <source>
        <strain evidence="1">FR1p273A</strain>
    </source>
</reference>
<reference evidence="1" key="1">
    <citation type="journal article" date="2023" name="Antibiotics">
        <title>Genomic Characterization of Antibiotic-Resistant Campylobacterales Isolated from Chilean Poultry Meat.</title>
        <authorList>
            <person name="Concha-Toloza M."/>
            <person name="Lopez-Cantillo M."/>
            <person name="Molina-Mora J.A."/>
            <person name="Collado L."/>
        </authorList>
    </citation>
    <scope>NUCLEOTIDE SEQUENCE</scope>
    <source>
        <strain evidence="1">FR1p273A</strain>
    </source>
</reference>
<name>A0AAW6VTB0_9BACT</name>
<dbReference type="AlphaFoldDB" id="A0AAW6VTB0"/>
<organism evidence="1 2">
    <name type="scientific">Aliarcobacter butzleri</name>
    <dbReference type="NCBI Taxonomy" id="28197"/>
    <lineage>
        <taxon>Bacteria</taxon>
        <taxon>Pseudomonadati</taxon>
        <taxon>Campylobacterota</taxon>
        <taxon>Epsilonproteobacteria</taxon>
        <taxon>Campylobacterales</taxon>
        <taxon>Arcobacteraceae</taxon>
        <taxon>Aliarcobacter</taxon>
    </lineage>
</organism>
<dbReference type="Proteomes" id="UP001237843">
    <property type="component" value="Unassembled WGS sequence"/>
</dbReference>
<comment type="caution">
    <text evidence="1">The sequence shown here is derived from an EMBL/GenBank/DDBJ whole genome shotgun (WGS) entry which is preliminary data.</text>
</comment>
<gene>
    <name evidence="1" type="ORF">PT520_12245</name>
</gene>
<sequence>MEENKLVKWFENCFENKSNEEYLYLIDFNAADVEKLKNHNVKLIDLENFREYISKNNYILYNKFTTNSKNNNMSSANWIRLKNDIKIICVKYDEAMYNAINSKNINIIKEFKYHFIEKIDLKKILETEDIKSFLQERNLKISFLLGYEIIELGIIDRLFNVQIELFKTQKILIADLAKKIYMLFRLDFCDNKTVIGNNIHKVLNVKSKSITGKKLKEYLNQTKIFYTGIIPIKQTRIYDLNINQIELDTKIKIAKNLISLKKDKLDISIISKVTELSEKEVQKLQIKYLRLQGFN</sequence>
<dbReference type="EMBL" id="JAQTJH010000031">
    <property type="protein sequence ID" value="MDK2063284.1"/>
    <property type="molecule type" value="Genomic_DNA"/>
</dbReference>
<evidence type="ECO:0000313" key="1">
    <source>
        <dbReference type="EMBL" id="MDK2063284.1"/>
    </source>
</evidence>
<accession>A0AAW6VTB0</accession>
<evidence type="ECO:0000313" key="2">
    <source>
        <dbReference type="Proteomes" id="UP001237843"/>
    </source>
</evidence>
<protein>
    <submittedName>
        <fullName evidence="1">Uncharacterized protein</fullName>
    </submittedName>
</protein>
<proteinExistence type="predicted"/>